<evidence type="ECO:0000259" key="11">
    <source>
        <dbReference type="SMART" id="SM00872"/>
    </source>
</evidence>
<evidence type="ECO:0000313" key="13">
    <source>
        <dbReference type="WBParaSite" id="maker-uti_cns_0047138-snap-gene-0.4-mRNA-1"/>
    </source>
</evidence>
<dbReference type="GO" id="GO:0030246">
    <property type="term" value="F:carbohydrate binding"/>
    <property type="evidence" value="ECO:0007669"/>
    <property type="project" value="InterPro"/>
</dbReference>
<keyword evidence="4 10" id="KW-0479">Metal-binding</keyword>
<dbReference type="InterPro" id="IPR011682">
    <property type="entry name" value="Glyco_hydro_38_C"/>
</dbReference>
<dbReference type="Gene3D" id="1.20.1270.50">
    <property type="entry name" value="Glycoside hydrolase family 38, central domain"/>
    <property type="match status" value="2"/>
</dbReference>
<dbReference type="InterPro" id="IPR011013">
    <property type="entry name" value="Gal_mutarotase_sf_dom"/>
</dbReference>
<comment type="similarity">
    <text evidence="2 10">Belongs to the glycosyl hydrolase 38 family.</text>
</comment>
<dbReference type="PANTHER" id="PTHR11607">
    <property type="entry name" value="ALPHA-MANNOSIDASE"/>
    <property type="match status" value="1"/>
</dbReference>
<dbReference type="InterPro" id="IPR037094">
    <property type="entry name" value="Glyco_hydro_38_cen_sf"/>
</dbReference>
<dbReference type="InterPro" id="IPR013780">
    <property type="entry name" value="Glyco_hydro_b"/>
</dbReference>
<dbReference type="Gene3D" id="2.70.98.30">
    <property type="entry name" value="Golgi alpha-mannosidase II, domain 4"/>
    <property type="match status" value="1"/>
</dbReference>
<dbReference type="InterPro" id="IPR050843">
    <property type="entry name" value="Glycosyl_Hydrlase_38"/>
</dbReference>
<comment type="cofactor">
    <cofactor evidence="10">
        <name>Zn(2+)</name>
        <dbReference type="ChEBI" id="CHEBI:29105"/>
    </cofactor>
    <text evidence="10">Binds 1 zinc ion per subunit.</text>
</comment>
<reference evidence="13" key="1">
    <citation type="submission" date="2016-11" db="UniProtKB">
        <authorList>
            <consortium name="WormBaseParasite"/>
        </authorList>
    </citation>
    <scope>IDENTIFICATION</scope>
</reference>
<name>A0A1I8JD01_9PLAT</name>
<dbReference type="InterPro" id="IPR011330">
    <property type="entry name" value="Glyco_hydro/deAcase_b/a-brl"/>
</dbReference>
<keyword evidence="7" id="KW-1015">Disulfide bond</keyword>
<dbReference type="Gene3D" id="2.60.40.1360">
    <property type="match status" value="1"/>
</dbReference>
<dbReference type="InterPro" id="IPR027291">
    <property type="entry name" value="Glyco_hydro_38_N_sf"/>
</dbReference>
<keyword evidence="6 10" id="KW-0862">Zinc</keyword>
<evidence type="ECO:0000256" key="4">
    <source>
        <dbReference type="ARBA" id="ARBA00022723"/>
    </source>
</evidence>
<dbReference type="GO" id="GO:0005764">
    <property type="term" value="C:lysosome"/>
    <property type="evidence" value="ECO:0007669"/>
    <property type="project" value="TreeGrafter"/>
</dbReference>
<dbReference type="SUPFAM" id="SSF88713">
    <property type="entry name" value="Glycoside hydrolase/deacetylase"/>
    <property type="match status" value="1"/>
</dbReference>
<evidence type="ECO:0000256" key="9">
    <source>
        <dbReference type="ARBA" id="ARBA00023295"/>
    </source>
</evidence>
<dbReference type="AlphaFoldDB" id="A0A1I8JD01"/>
<dbReference type="Pfam" id="PF01074">
    <property type="entry name" value="Glyco_hydro_38N"/>
    <property type="match status" value="1"/>
</dbReference>
<comment type="catalytic activity">
    <reaction evidence="1">
        <text>Hydrolysis of terminal, non-reducing alpha-D-mannose residues in alpha-D-mannosides.</text>
        <dbReference type="EC" id="3.2.1.24"/>
    </reaction>
</comment>
<sequence length="988" mass="111162">IMEGFRRLVPLVTLVAFLLLCCRSSSARPEASTCGYNACPKPVPGRVNVHLVPHTHDDVGWLMTVDQYYYYQVQFILDTVVEELLINPDRKFTYVEIAYFFRWWREQSADKQAKVKQLVQNGQLQFAQGGWSMDDEAATHYVDIIDQHTQGLRFLNDTFGDCGRPRVAWQVDPFGHSKEHAAMMALMGYDGLYFGRIDYQDQAIRRKTRRMEMVWQASQDIGSPQTDLFSGKLYDGYGQPGGFSFETGDQPVQDDPQLYDFNVEQKVKQFVDMVNTRRQVYSSDHLMLTMGNDFQYQNARKNFKIFDKLIKAVNNRTAAHNVTVYYSTPSCYTKSVHDQNLVWTVKSDDFYPYGFDAHSFLTGFFTSRAALKRYVRTASNQFQAVKQTACLAGLQRDGAEPDARIDPLRQALGVVQHHDGVSGTERQLVAYDYALRISNGIDRAYPVLQSALANLTGDSAAYSGMSTCGLANISYCPFTDSNTDFYLHFYNPVSHPVWHLARIPVTGRYYVVSDEHGQAVMSQTIPVNNGTLRVPERAGAKSTCELVFNVSAIPAMGFAVYRVAAAAPGSPGVSTFTPIRLLFGGYGRGKISASKTKADWLSQHTGCGVPSMAYYYGYPGNNSRAEFRASGAYVLRPTRQTPEQFSLEQIAGVFGPVVNETHLLWSDWAYQVLRKFSNNGDSLQYNENELTVGPIPYDANTGREVIVRYDSQLSSSATFYTDANGRQVMRRVRDYRPSWPLQQTEKVAGNYYPVPSQIFINQSDGASFTVLTDRSEGGSSINDGQIEIMLHRITARDDALGLGEALQEKGSDGRGLVVKVTHWFAADQSLSSASRRRRELANRRYREPLIGYLTAEPKVKRWSGLRRPLPENVQVVTLDDWRGPNTKLLRLEHLYQTGEHPALSQPVTVALGQMFATFDILGAMELSLAANQYLASMQRLQWRTTAAGGSADQNAAREAVERRQLDQNLTVTLRPMQLRTFVVQVQYL</sequence>
<feature type="chain" id="PRO_5017846616" description="Alpha-mannosidase" evidence="10">
    <location>
        <begin position="28"/>
        <end position="988"/>
    </location>
</feature>
<evidence type="ECO:0000256" key="2">
    <source>
        <dbReference type="ARBA" id="ARBA00009792"/>
    </source>
</evidence>
<evidence type="ECO:0000256" key="1">
    <source>
        <dbReference type="ARBA" id="ARBA00000365"/>
    </source>
</evidence>
<organism evidence="12 13">
    <name type="scientific">Macrostomum lignano</name>
    <dbReference type="NCBI Taxonomy" id="282301"/>
    <lineage>
        <taxon>Eukaryota</taxon>
        <taxon>Metazoa</taxon>
        <taxon>Spiralia</taxon>
        <taxon>Lophotrochozoa</taxon>
        <taxon>Platyhelminthes</taxon>
        <taxon>Rhabditophora</taxon>
        <taxon>Macrostomorpha</taxon>
        <taxon>Macrostomida</taxon>
        <taxon>Macrostomidae</taxon>
        <taxon>Macrostomum</taxon>
    </lineage>
</organism>
<evidence type="ECO:0000256" key="5">
    <source>
        <dbReference type="ARBA" id="ARBA00022801"/>
    </source>
</evidence>
<evidence type="ECO:0000256" key="6">
    <source>
        <dbReference type="ARBA" id="ARBA00022833"/>
    </source>
</evidence>
<dbReference type="GO" id="GO:0046872">
    <property type="term" value="F:metal ion binding"/>
    <property type="evidence" value="ECO:0007669"/>
    <property type="project" value="UniProtKB-KW"/>
</dbReference>
<dbReference type="Pfam" id="PF17677">
    <property type="entry name" value="Glyco_hydro38C2"/>
    <property type="match status" value="1"/>
</dbReference>
<dbReference type="Proteomes" id="UP000095280">
    <property type="component" value="Unplaced"/>
</dbReference>
<dbReference type="Pfam" id="PF09261">
    <property type="entry name" value="Alpha-mann_mid"/>
    <property type="match status" value="1"/>
</dbReference>
<dbReference type="Gene3D" id="3.20.110.10">
    <property type="entry name" value="Glycoside hydrolase 38, N terminal domain"/>
    <property type="match status" value="1"/>
</dbReference>
<evidence type="ECO:0000256" key="10">
    <source>
        <dbReference type="RuleBase" id="RU361199"/>
    </source>
</evidence>
<dbReference type="InterPro" id="IPR000602">
    <property type="entry name" value="Glyco_hydro_38_N"/>
</dbReference>
<dbReference type="GO" id="GO:0006013">
    <property type="term" value="P:mannose metabolic process"/>
    <property type="evidence" value="ECO:0007669"/>
    <property type="project" value="InterPro"/>
</dbReference>
<evidence type="ECO:0000256" key="7">
    <source>
        <dbReference type="ARBA" id="ARBA00023157"/>
    </source>
</evidence>
<evidence type="ECO:0000313" key="12">
    <source>
        <dbReference type="Proteomes" id="UP000095280"/>
    </source>
</evidence>
<dbReference type="FunFam" id="3.20.110.10:FF:000001">
    <property type="entry name" value="Alpha-mannosidase"/>
    <property type="match status" value="1"/>
</dbReference>
<dbReference type="CDD" id="cd10810">
    <property type="entry name" value="GH38N_AMII_LAM_like"/>
    <property type="match status" value="1"/>
</dbReference>
<dbReference type="SUPFAM" id="SSF88688">
    <property type="entry name" value="Families 57/38 glycoside transferase middle domain"/>
    <property type="match status" value="1"/>
</dbReference>
<dbReference type="InterPro" id="IPR028995">
    <property type="entry name" value="Glyco_hydro_57/38_cen_sf"/>
</dbReference>
<keyword evidence="9 10" id="KW-0326">Glycosidase</keyword>
<accession>A0A1I8JD01</accession>
<dbReference type="InterPro" id="IPR015341">
    <property type="entry name" value="Glyco_hydro_38_cen"/>
</dbReference>
<proteinExistence type="inferred from homology"/>
<dbReference type="Gene3D" id="2.60.40.1180">
    <property type="entry name" value="Golgi alpha-mannosidase II"/>
    <property type="match status" value="1"/>
</dbReference>
<feature type="domain" description="Glycoside hydrolase family 38 central" evidence="11">
    <location>
        <begin position="359"/>
        <end position="437"/>
    </location>
</feature>
<dbReference type="EC" id="3.2.1.-" evidence="10"/>
<dbReference type="FunFam" id="1.20.1270.50:FF:000003">
    <property type="entry name" value="Alpha-mannosidase"/>
    <property type="match status" value="1"/>
</dbReference>
<keyword evidence="10" id="KW-0732">Signal</keyword>
<feature type="signal peptide" evidence="10">
    <location>
        <begin position="1"/>
        <end position="27"/>
    </location>
</feature>
<evidence type="ECO:0000256" key="8">
    <source>
        <dbReference type="ARBA" id="ARBA00023180"/>
    </source>
</evidence>
<dbReference type="Pfam" id="PF07748">
    <property type="entry name" value="Glyco_hydro_38C"/>
    <property type="match status" value="1"/>
</dbReference>
<keyword evidence="8" id="KW-0325">Glycoprotein</keyword>
<dbReference type="SMART" id="SM00872">
    <property type="entry name" value="Alpha-mann_mid"/>
    <property type="match status" value="1"/>
</dbReference>
<keyword evidence="5 10" id="KW-0378">Hydrolase</keyword>
<dbReference type="SUPFAM" id="SSF74650">
    <property type="entry name" value="Galactose mutarotase-like"/>
    <property type="match status" value="1"/>
</dbReference>
<dbReference type="WBParaSite" id="maker-uti_cns_0047138-snap-gene-0.4-mRNA-1">
    <property type="protein sequence ID" value="maker-uti_cns_0047138-snap-gene-0.4-mRNA-1"/>
    <property type="gene ID" value="maker-uti_cns_0047138-snap-gene-0.4"/>
</dbReference>
<dbReference type="FunFam" id="1.20.1270.50:FF:000002">
    <property type="entry name" value="Alpha-mannosidase"/>
    <property type="match status" value="1"/>
</dbReference>
<dbReference type="InterPro" id="IPR041147">
    <property type="entry name" value="GH38_C"/>
</dbReference>
<evidence type="ECO:0000256" key="3">
    <source>
        <dbReference type="ARBA" id="ARBA00012752"/>
    </source>
</evidence>
<protein>
    <recommendedName>
        <fullName evidence="3 10">Alpha-mannosidase</fullName>
        <ecNumber evidence="10">3.2.1.-</ecNumber>
    </recommendedName>
</protein>
<dbReference type="GO" id="GO:0004559">
    <property type="term" value="F:alpha-mannosidase activity"/>
    <property type="evidence" value="ECO:0007669"/>
    <property type="project" value="UniProtKB-EC"/>
</dbReference>
<keyword evidence="12" id="KW-1185">Reference proteome</keyword>
<dbReference type="PANTHER" id="PTHR11607:SF3">
    <property type="entry name" value="LYSOSOMAL ALPHA-MANNOSIDASE"/>
    <property type="match status" value="1"/>
</dbReference>